<evidence type="ECO:0000313" key="1">
    <source>
        <dbReference type="EMBL" id="ALB00609.1"/>
    </source>
</evidence>
<dbReference type="EMBL" id="LT906462">
    <property type="protein sequence ID" value="SNV51701.1"/>
    <property type="molecule type" value="Genomic_DNA"/>
</dbReference>
<evidence type="ECO:0000313" key="2">
    <source>
        <dbReference type="EMBL" id="SNV51701.1"/>
    </source>
</evidence>
<gene>
    <name evidence="2" type="ORF">SAMEA4384403_00054</name>
</gene>
<proteinExistence type="predicted"/>
<dbReference type="KEGG" id="sste:SAMEA4384403_0054"/>
<organism evidence="1">
    <name type="scientific">Mammaliicoccus stepanovicii</name>
    <dbReference type="NCBI Taxonomy" id="643214"/>
    <lineage>
        <taxon>Bacteria</taxon>
        <taxon>Bacillati</taxon>
        <taxon>Bacillota</taxon>
        <taxon>Bacilli</taxon>
        <taxon>Bacillales</taxon>
        <taxon>Staphylococcaceae</taxon>
        <taxon>Mammaliicoccus</taxon>
    </lineage>
</organism>
<keyword evidence="3" id="KW-1185">Reference proteome</keyword>
<reference evidence="1" key="1">
    <citation type="journal article" date="2016" name="PLoS ONE">
        <title>A Look into the Melting Pot: The mecC-Harboring Region Is a Recombination Hot Spot in Staphylococcus stepanovicii.</title>
        <authorList>
            <person name="Semmler T."/>
            <person name="Harrison E.M."/>
            <person name="Lubke-Becker A."/>
            <person name="Ulrich R.G."/>
            <person name="Wieler L.H."/>
            <person name="Guenther S."/>
            <person name="Stamm I."/>
            <person name="Hanssen A.M."/>
            <person name="Holmes M.A."/>
            <person name="Vincze S."/>
            <person name="Walther B."/>
        </authorList>
    </citation>
    <scope>NUCLEOTIDE SEQUENCE</scope>
    <source>
        <strain evidence="1">CCM 7717</strain>
    </source>
</reference>
<name>A0A0K2JNF4_9STAP</name>
<sequence length="325" mass="38819">MAKFVLIKFDKILYKKREKKNTLNSFKLPNTYIESIYQQKRVIERYSNIINRISLPKLDIVNIKPILPNPNLFPTLTNMQQSTKVNNVIADTIRDVNKLINDSLNVQINLINRVTSGIDLNKQKETISLLEEQLGTFIEYCEQFKLSMRLEYFSDYYDIYLDKKAITDEDIYIVFKKHYDDIKNNLIENEFYLPKKEYVQRIIENFENKRYTEVAMLTLAIIDYLTIYKAYQEEREPRYKSINMVVNKHILGNEKEINQVITQYTVKLIKCYYSIHNDIEDPDYINRNRLMHGIMDIEFIKKIDCIKLIYLLDVLSSIEIKLLKV</sequence>
<dbReference type="Proteomes" id="UP000242084">
    <property type="component" value="Chromosome 1"/>
</dbReference>
<accession>A0A0K2JNF4</accession>
<dbReference type="OrthoDB" id="2418707at2"/>
<dbReference type="AlphaFoldDB" id="A0A0K2JNF4"/>
<dbReference type="RefSeq" id="WP_095085236.1">
    <property type="nucleotide sequence ID" value="NZ_BMDM01000008.1"/>
</dbReference>
<protein>
    <submittedName>
        <fullName evidence="1">Uncharacterized protein</fullName>
    </submittedName>
</protein>
<reference evidence="2 3" key="2">
    <citation type="submission" date="2017-06" db="EMBL/GenBank/DDBJ databases">
        <authorList>
            <consortium name="Pathogen Informatics"/>
        </authorList>
    </citation>
    <scope>NUCLEOTIDE SEQUENCE [LARGE SCALE GENOMIC DNA]</scope>
    <source>
        <strain evidence="2 3">NCTC13839</strain>
    </source>
</reference>
<evidence type="ECO:0000313" key="3">
    <source>
        <dbReference type="Proteomes" id="UP000242084"/>
    </source>
</evidence>
<dbReference type="EMBL" id="KR732653">
    <property type="protein sequence ID" value="ALB00609.1"/>
    <property type="molecule type" value="Genomic_DNA"/>
</dbReference>